<dbReference type="PANTHER" id="PTHR44846">
    <property type="entry name" value="MANNOSYL-D-GLYCERATE TRANSPORT/METABOLISM SYSTEM REPRESSOR MNGR-RELATED"/>
    <property type="match status" value="1"/>
</dbReference>
<dbReference type="SUPFAM" id="SSF64288">
    <property type="entry name" value="Chorismate lyase-like"/>
    <property type="match status" value="1"/>
</dbReference>
<dbReference type="PROSITE" id="PS50949">
    <property type="entry name" value="HTH_GNTR"/>
    <property type="match status" value="1"/>
</dbReference>
<organism evidence="5 6">
    <name type="scientific">Faucicola osloensis</name>
    <name type="common">Moraxella osloensis</name>
    <dbReference type="NCBI Taxonomy" id="34062"/>
    <lineage>
        <taxon>Bacteria</taxon>
        <taxon>Pseudomonadati</taxon>
        <taxon>Pseudomonadota</taxon>
        <taxon>Gammaproteobacteria</taxon>
        <taxon>Moraxellales</taxon>
        <taxon>Moraxellaceae</taxon>
        <taxon>Faucicola</taxon>
    </lineage>
</organism>
<dbReference type="Pfam" id="PF07702">
    <property type="entry name" value="UTRA"/>
    <property type="match status" value="1"/>
</dbReference>
<dbReference type="InterPro" id="IPR036390">
    <property type="entry name" value="WH_DNA-bd_sf"/>
</dbReference>
<dbReference type="InterPro" id="IPR036388">
    <property type="entry name" value="WH-like_DNA-bd_sf"/>
</dbReference>
<dbReference type="AlphaFoldDB" id="A0A2D2LX88"/>
<geneLocation type="plasmid" evidence="6">
    <name>pnp7-1</name>
</geneLocation>
<dbReference type="FunFam" id="1.10.10.10:FF:000079">
    <property type="entry name" value="GntR family transcriptional regulator"/>
    <property type="match status" value="1"/>
</dbReference>
<dbReference type="InterPro" id="IPR000524">
    <property type="entry name" value="Tscrpt_reg_HTH_GntR"/>
</dbReference>
<dbReference type="PRINTS" id="PR00035">
    <property type="entry name" value="HTHGNTR"/>
</dbReference>
<evidence type="ECO:0000313" key="5">
    <source>
        <dbReference type="EMBL" id="ATR79644.1"/>
    </source>
</evidence>
<dbReference type="InterPro" id="IPR050679">
    <property type="entry name" value="Bact_HTH_transcr_reg"/>
</dbReference>
<gene>
    <name evidence="5" type="ORF">NP7_09755</name>
</gene>
<evidence type="ECO:0000313" key="6">
    <source>
        <dbReference type="Proteomes" id="UP000229340"/>
    </source>
</evidence>
<evidence type="ECO:0000256" key="1">
    <source>
        <dbReference type="ARBA" id="ARBA00023015"/>
    </source>
</evidence>
<keyword evidence="1" id="KW-0805">Transcription regulation</keyword>
<keyword evidence="2" id="KW-0238">DNA-binding</keyword>
<dbReference type="InterPro" id="IPR011663">
    <property type="entry name" value="UTRA"/>
</dbReference>
<sequence>MSKKTPRYLQIKQMILQKIHEGEWQAGEAIAPELTLAQQFGVSRMTVNRALKELSEENVLERRQGSGTFVTQRHFSHTFVEIRNIAHDIQAQDHLYQAQVLEQRLLEFSQLPDSIQAQFCTPVEKDQSQIATVKIIHFADNVPLQFEERWVNHSKVGDFLAQDFTQVNTSEYLIAHAPLQGGEYTISAKLANKVIAKALSIEVGAPVLLLNRKTLSQDQVLTVVNMWYAGERYHFQGTL</sequence>
<evidence type="ECO:0000256" key="3">
    <source>
        <dbReference type="ARBA" id="ARBA00023163"/>
    </source>
</evidence>
<dbReference type="SMART" id="SM00866">
    <property type="entry name" value="UTRA"/>
    <property type="match status" value="1"/>
</dbReference>
<accession>A0A2D2LX88</accession>
<evidence type="ECO:0000256" key="2">
    <source>
        <dbReference type="ARBA" id="ARBA00023125"/>
    </source>
</evidence>
<proteinExistence type="predicted"/>
<keyword evidence="5" id="KW-0614">Plasmid</keyword>
<evidence type="ECO:0000259" key="4">
    <source>
        <dbReference type="PROSITE" id="PS50949"/>
    </source>
</evidence>
<dbReference type="PANTHER" id="PTHR44846:SF16">
    <property type="entry name" value="TRANSCRIPTIONAL REGULATOR PHNF-RELATED"/>
    <property type="match status" value="1"/>
</dbReference>
<dbReference type="GO" id="GO:0003700">
    <property type="term" value="F:DNA-binding transcription factor activity"/>
    <property type="evidence" value="ECO:0007669"/>
    <property type="project" value="InterPro"/>
</dbReference>
<dbReference type="Pfam" id="PF00392">
    <property type="entry name" value="GntR"/>
    <property type="match status" value="1"/>
</dbReference>
<dbReference type="SMART" id="SM00345">
    <property type="entry name" value="HTH_GNTR"/>
    <property type="match status" value="1"/>
</dbReference>
<dbReference type="RefSeq" id="WP_100271013.1">
    <property type="nucleotide sequence ID" value="NZ_CP024444.1"/>
</dbReference>
<name>A0A2D2LX88_FAUOS</name>
<reference evidence="6" key="1">
    <citation type="submission" date="2017-10" db="EMBL/GenBank/DDBJ databases">
        <title>Complete genome sequence of Moraxella osloensis NP7 isolated from human skin.</title>
        <authorList>
            <person name="Lee K."/>
            <person name="Lim J.Y."/>
            <person name="Hwang I."/>
        </authorList>
    </citation>
    <scope>NUCLEOTIDE SEQUENCE [LARGE SCALE GENOMIC DNA]</scope>
    <source>
        <strain evidence="6">NP7</strain>
        <plasmid evidence="6">pnp7-1</plasmid>
    </source>
</reference>
<dbReference type="SUPFAM" id="SSF46785">
    <property type="entry name" value="Winged helix' DNA-binding domain"/>
    <property type="match status" value="1"/>
</dbReference>
<protein>
    <submittedName>
        <fullName evidence="5">GntR family transcriptional regulator</fullName>
    </submittedName>
</protein>
<keyword evidence="3" id="KW-0804">Transcription</keyword>
<feature type="domain" description="HTH gntR-type" evidence="4">
    <location>
        <begin position="5"/>
        <end position="73"/>
    </location>
</feature>
<dbReference type="GO" id="GO:0003677">
    <property type="term" value="F:DNA binding"/>
    <property type="evidence" value="ECO:0007669"/>
    <property type="project" value="UniProtKB-KW"/>
</dbReference>
<dbReference type="CDD" id="cd07377">
    <property type="entry name" value="WHTH_GntR"/>
    <property type="match status" value="1"/>
</dbReference>
<dbReference type="Gene3D" id="1.10.10.10">
    <property type="entry name" value="Winged helix-like DNA-binding domain superfamily/Winged helix DNA-binding domain"/>
    <property type="match status" value="1"/>
</dbReference>
<dbReference type="Gene3D" id="3.40.1410.10">
    <property type="entry name" value="Chorismate lyase-like"/>
    <property type="match status" value="1"/>
</dbReference>
<dbReference type="InterPro" id="IPR028978">
    <property type="entry name" value="Chorismate_lyase_/UTRA_dom_sf"/>
</dbReference>
<dbReference type="Proteomes" id="UP000229340">
    <property type="component" value="Plasmid pNP7-1"/>
</dbReference>
<dbReference type="EMBL" id="CP024444">
    <property type="protein sequence ID" value="ATR79644.1"/>
    <property type="molecule type" value="Genomic_DNA"/>
</dbReference>